<evidence type="ECO:0000313" key="2">
    <source>
        <dbReference type="EMBL" id="BCA96173.1"/>
    </source>
</evidence>
<protein>
    <recommendedName>
        <fullName evidence="4">Coiled coil domain-containing protein</fullName>
    </recommendedName>
</protein>
<dbReference type="KEGG" id="lant:TUM19329_25340"/>
<accession>A0A6F8T7I9</accession>
<dbReference type="RefSeq" id="WP_173237569.1">
    <property type="nucleotide sequence ID" value="NZ_AP022839.1"/>
</dbReference>
<proteinExistence type="predicted"/>
<feature type="compositionally biased region" description="Basic and acidic residues" evidence="1">
    <location>
        <begin position="478"/>
        <end position="488"/>
    </location>
</feature>
<reference evidence="2" key="1">
    <citation type="journal article" date="2020" name="Microbiol. Resour. Announc.">
        <title>Complete Genome Sequence of Novel Psychrotolerant Legionella Strain TUM19329, Isolated from Antarctic Lake Sediment.</title>
        <authorList>
            <person name="Shimada S."/>
            <person name="Nakai R."/>
            <person name="Aoki K."/>
            <person name="Shimoeda N."/>
            <person name="Ohno G."/>
            <person name="Miyazaki Y."/>
            <person name="Kudoh S."/>
            <person name="Imura S."/>
            <person name="Watanabe K."/>
            <person name="Ishii Y."/>
            <person name="Tateda K."/>
        </authorList>
    </citation>
    <scope>NUCLEOTIDE SEQUENCE [LARGE SCALE GENOMIC DNA]</scope>
    <source>
        <strain evidence="2">TUM19329</strain>
    </source>
</reference>
<evidence type="ECO:0008006" key="4">
    <source>
        <dbReference type="Google" id="ProtNLM"/>
    </source>
</evidence>
<dbReference type="EMBL" id="AP022839">
    <property type="protein sequence ID" value="BCA96173.1"/>
    <property type="molecule type" value="Genomic_DNA"/>
</dbReference>
<sequence length="505" mass="55926">MAFYNGLPLFGPHLLSNSRLAIHSPEEQKKLQIEYRNALGIGKSTTFSAEAFDDLAKGSPRDVHLFKETKGPGDAPLHQKLTGAAFKDDEQNKKDAASKVREAINTALTVDQKFTDAQKDYNESVATFRQLADQVPGKFKVNALINLMVELKSNAIKAIKVQQQAEKKALEDKFQDPDFRVNLSQTLNLNSDSDIDVVKTNMIADLETNQKKQLDSFEKSTTESVNTLHKAAAAEQSELLFIANLYKNNAEMRRIIIDKVEHKRQQAIKDAQDKGLPPPQQPPAVGVTIGASQNGMVLSGITMADLPLIKTLSGKYDIHAITGKPGSFSMDMGSEQTLGATLFNPAYYQDPRQNVKADFMLMVQAVRASGFDKIKMEMDFQPQEVALERARQAYEAAIESGFSPQAVPKDDKNKPDKIVIMVNGKEMRVDELFADQKVRLDTINGKAASIAEELKKLSDRPKSHVDLVSIRQEMNDLRAKNRTAKEQEVTDTQTSDLDGSTTLSA</sequence>
<evidence type="ECO:0000256" key="1">
    <source>
        <dbReference type="SAM" id="MobiDB-lite"/>
    </source>
</evidence>
<feature type="region of interest" description="Disordered" evidence="1">
    <location>
        <begin position="478"/>
        <end position="505"/>
    </location>
</feature>
<dbReference type="Proteomes" id="UP000502894">
    <property type="component" value="Chromosome"/>
</dbReference>
<organism evidence="2 3">
    <name type="scientific">Legionella antarctica</name>
    <dbReference type="NCBI Taxonomy" id="2708020"/>
    <lineage>
        <taxon>Bacteria</taxon>
        <taxon>Pseudomonadati</taxon>
        <taxon>Pseudomonadota</taxon>
        <taxon>Gammaproteobacteria</taxon>
        <taxon>Legionellales</taxon>
        <taxon>Legionellaceae</taxon>
        <taxon>Legionella</taxon>
    </lineage>
</organism>
<name>A0A6F8T7I9_9GAMM</name>
<gene>
    <name evidence="2" type="ORF">TUM19329_25340</name>
</gene>
<keyword evidence="3" id="KW-1185">Reference proteome</keyword>
<dbReference type="AlphaFoldDB" id="A0A6F8T7I9"/>
<feature type="compositionally biased region" description="Polar residues" evidence="1">
    <location>
        <begin position="490"/>
        <end position="505"/>
    </location>
</feature>
<evidence type="ECO:0000313" key="3">
    <source>
        <dbReference type="Proteomes" id="UP000502894"/>
    </source>
</evidence>